<accession>D5CSA3</accession>
<sequence length="90" mass="9771">MKKPPFVGGFVFGGEGGLLSFRVASAKTSSLVELGTAFGILRERLVASAALFALNVRKLTLAYAATSRFGLVVEPVLFRFRSIYIFIIKI</sequence>
<dbReference type="STRING" id="580332.Slit_1606"/>
<dbReference type="RefSeq" id="WP_013029737.1">
    <property type="nucleotide sequence ID" value="NC_013959.1"/>
</dbReference>
<proteinExistence type="predicted"/>
<protein>
    <submittedName>
        <fullName evidence="1">Uncharacterized protein</fullName>
    </submittedName>
</protein>
<dbReference type="AlphaFoldDB" id="D5CSA3"/>
<gene>
    <name evidence="1" type="ordered locus">Slit_1606</name>
</gene>
<reference evidence="1 2" key="1">
    <citation type="submission" date="2010-03" db="EMBL/GenBank/DDBJ databases">
        <title>Complete sequence of Sideroxydans lithotrophicus ES-1.</title>
        <authorList>
            <consortium name="US DOE Joint Genome Institute"/>
            <person name="Lucas S."/>
            <person name="Copeland A."/>
            <person name="Lapidus A."/>
            <person name="Cheng J.-F."/>
            <person name="Bruce D."/>
            <person name="Goodwin L."/>
            <person name="Pitluck S."/>
            <person name="Munk A.C."/>
            <person name="Detter J.C."/>
            <person name="Han C."/>
            <person name="Tapia R."/>
            <person name="Larimer F."/>
            <person name="Land M."/>
            <person name="Hauser L."/>
            <person name="Kyrpides N."/>
            <person name="Ivanova N."/>
            <person name="Emerson D."/>
            <person name="Woyke T."/>
        </authorList>
    </citation>
    <scope>NUCLEOTIDE SEQUENCE [LARGE SCALE GENOMIC DNA]</scope>
    <source>
        <strain evidence="1 2">ES-1</strain>
    </source>
</reference>
<dbReference type="Proteomes" id="UP000001625">
    <property type="component" value="Chromosome"/>
</dbReference>
<dbReference type="EMBL" id="CP001965">
    <property type="protein sequence ID" value="ADE11839.1"/>
    <property type="molecule type" value="Genomic_DNA"/>
</dbReference>
<dbReference type="HOGENOM" id="CLU_2439137_0_0_4"/>
<evidence type="ECO:0000313" key="2">
    <source>
        <dbReference type="Proteomes" id="UP000001625"/>
    </source>
</evidence>
<organism evidence="1 2">
    <name type="scientific">Sideroxydans lithotrophicus (strain ES-1)</name>
    <dbReference type="NCBI Taxonomy" id="580332"/>
    <lineage>
        <taxon>Bacteria</taxon>
        <taxon>Pseudomonadati</taxon>
        <taxon>Pseudomonadota</taxon>
        <taxon>Betaproteobacteria</taxon>
        <taxon>Nitrosomonadales</taxon>
        <taxon>Gallionellaceae</taxon>
        <taxon>Sideroxydans</taxon>
    </lineage>
</organism>
<keyword evidence="2" id="KW-1185">Reference proteome</keyword>
<name>D5CSA3_SIDLE</name>
<dbReference type="KEGG" id="slt:Slit_1606"/>
<evidence type="ECO:0000313" key="1">
    <source>
        <dbReference type="EMBL" id="ADE11839.1"/>
    </source>
</evidence>